<protein>
    <submittedName>
        <fullName evidence="2">Uncharacterized protein</fullName>
    </submittedName>
</protein>
<evidence type="ECO:0000256" key="1">
    <source>
        <dbReference type="SAM" id="MobiDB-lite"/>
    </source>
</evidence>
<evidence type="ECO:0000313" key="3">
    <source>
        <dbReference type="Proteomes" id="UP000662986"/>
    </source>
</evidence>
<dbReference type="Proteomes" id="UP000662986">
    <property type="component" value="Chromosome"/>
</dbReference>
<accession>A0A974WB24</accession>
<sequence>MTVLIVAAAVLAAVVVLGLIGDGSMDFYAVAEREAANQRDKAERSRTHDRMRDRSAGGWNASRRSPAM</sequence>
<name>A0A974WB24_9NOCA</name>
<feature type="compositionally biased region" description="Basic and acidic residues" evidence="1">
    <location>
        <begin position="34"/>
        <end position="55"/>
    </location>
</feature>
<proteinExistence type="predicted"/>
<reference evidence="2 3" key="2">
    <citation type="journal article" date="2022" name="Arch. Microbiol.">
        <title>Rhodococcus pseudokoreensis sp. nov. isolated from the rhizosphere of young M26 apple rootstocks.</title>
        <authorList>
            <person name="Kampfer P."/>
            <person name="Glaeser S.P."/>
            <person name="Blom J."/>
            <person name="Wolf J."/>
            <person name="Benning S."/>
            <person name="Schloter M."/>
            <person name="Neumann-Schaal M."/>
        </authorList>
    </citation>
    <scope>NUCLEOTIDE SEQUENCE [LARGE SCALE GENOMIC DNA]</scope>
    <source>
        <strain evidence="2 3">R79</strain>
    </source>
</reference>
<keyword evidence="3" id="KW-1185">Reference proteome</keyword>
<feature type="region of interest" description="Disordered" evidence="1">
    <location>
        <begin position="34"/>
        <end position="68"/>
    </location>
</feature>
<organism evidence="2 3">
    <name type="scientific">Rhodococcus pseudokoreensis</name>
    <dbReference type="NCBI Taxonomy" id="2811421"/>
    <lineage>
        <taxon>Bacteria</taxon>
        <taxon>Bacillati</taxon>
        <taxon>Actinomycetota</taxon>
        <taxon>Actinomycetes</taxon>
        <taxon>Mycobacteriales</taxon>
        <taxon>Nocardiaceae</taxon>
        <taxon>Rhodococcus</taxon>
    </lineage>
</organism>
<gene>
    <name evidence="2" type="ORF">JWS13_37460</name>
</gene>
<evidence type="ECO:0000313" key="2">
    <source>
        <dbReference type="EMBL" id="QSE93890.1"/>
    </source>
</evidence>
<dbReference type="EMBL" id="CP070619">
    <property type="protein sequence ID" value="QSE93890.1"/>
    <property type="molecule type" value="Genomic_DNA"/>
</dbReference>
<reference evidence="2 3" key="1">
    <citation type="journal article" date="2021" name="Microbiol. Resour. Announc.">
        <title>Complete Genome Sequences of Two Rhodococcus sp. Strains with Large and Linear Chromosomes, Isolated from Apple Rhizosphere.</title>
        <authorList>
            <person name="Benning S."/>
            <person name="Brugnone N."/>
            <person name="Siani R."/>
            <person name="Kublik S."/>
            <person name="Schloter M."/>
            <person name="Rad V."/>
        </authorList>
    </citation>
    <scope>NUCLEOTIDE SEQUENCE [LARGE SCALE GENOMIC DNA]</scope>
    <source>
        <strain evidence="2 3">R79</strain>
    </source>
</reference>
<dbReference type="RefSeq" id="WP_206010365.1">
    <property type="nucleotide sequence ID" value="NZ_CP070619.1"/>
</dbReference>